<dbReference type="PROSITE" id="PS51257">
    <property type="entry name" value="PROKAR_LIPOPROTEIN"/>
    <property type="match status" value="1"/>
</dbReference>
<keyword evidence="2" id="KW-0732">Signal</keyword>
<evidence type="ECO:0000313" key="5">
    <source>
        <dbReference type="EMBL" id="SKB37096.1"/>
    </source>
</evidence>
<proteinExistence type="predicted"/>
<feature type="domain" description="YMGG-like Gly-zipper" evidence="4">
    <location>
        <begin position="109"/>
        <end position="152"/>
    </location>
</feature>
<dbReference type="AlphaFoldDB" id="A0A1T5AQ98"/>
<name>A0A1T5AQ98_9SPHI</name>
<dbReference type="InterPro" id="IPR027367">
    <property type="entry name" value="Gly-zipper_YMGG"/>
</dbReference>
<dbReference type="Proteomes" id="UP000189981">
    <property type="component" value="Unassembled WGS sequence"/>
</dbReference>
<evidence type="ECO:0000256" key="1">
    <source>
        <dbReference type="ARBA" id="ARBA00017922"/>
    </source>
</evidence>
<accession>A0A1T5AQ98</accession>
<keyword evidence="6" id="KW-1185">Reference proteome</keyword>
<dbReference type="InterPro" id="IPR012640">
    <property type="entry name" value="Membr_lipoprot_lipid_attach_CS"/>
</dbReference>
<evidence type="ECO:0000259" key="4">
    <source>
        <dbReference type="Pfam" id="PF13441"/>
    </source>
</evidence>
<dbReference type="STRING" id="572036.SAMN05661099_0934"/>
<organism evidence="5 6">
    <name type="scientific">Daejeonella lutea</name>
    <dbReference type="NCBI Taxonomy" id="572036"/>
    <lineage>
        <taxon>Bacteria</taxon>
        <taxon>Pseudomonadati</taxon>
        <taxon>Bacteroidota</taxon>
        <taxon>Sphingobacteriia</taxon>
        <taxon>Sphingobacteriales</taxon>
        <taxon>Sphingobacteriaceae</taxon>
        <taxon>Daejeonella</taxon>
    </lineage>
</organism>
<reference evidence="6" key="1">
    <citation type="submission" date="2017-02" db="EMBL/GenBank/DDBJ databases">
        <authorList>
            <person name="Varghese N."/>
            <person name="Submissions S."/>
        </authorList>
    </citation>
    <scope>NUCLEOTIDE SEQUENCE [LARGE SCALE GENOMIC DNA]</scope>
    <source>
        <strain evidence="6">DSM 22385</strain>
    </source>
</reference>
<evidence type="ECO:0000256" key="3">
    <source>
        <dbReference type="SAM" id="MobiDB-lite"/>
    </source>
</evidence>
<dbReference type="RefSeq" id="WP_079701467.1">
    <property type="nucleotide sequence ID" value="NZ_FUYR01000001.1"/>
</dbReference>
<feature type="compositionally biased region" description="Low complexity" evidence="3">
    <location>
        <begin position="70"/>
        <end position="84"/>
    </location>
</feature>
<feature type="region of interest" description="Disordered" evidence="3">
    <location>
        <begin position="64"/>
        <end position="84"/>
    </location>
</feature>
<dbReference type="Pfam" id="PF13441">
    <property type="entry name" value="Gly-zipper_YMGG"/>
    <property type="match status" value="1"/>
</dbReference>
<dbReference type="EMBL" id="FUYR01000001">
    <property type="protein sequence ID" value="SKB37096.1"/>
    <property type="molecule type" value="Genomic_DNA"/>
</dbReference>
<dbReference type="Pfam" id="PF08139">
    <property type="entry name" value="LPAM_1"/>
    <property type="match status" value="1"/>
</dbReference>
<protein>
    <recommendedName>
        <fullName evidence="1">Type IV secretion system putative lipoprotein virB7</fullName>
    </recommendedName>
</protein>
<evidence type="ECO:0000313" key="6">
    <source>
        <dbReference type="Proteomes" id="UP000189981"/>
    </source>
</evidence>
<sequence>MKRILLGLTFAAIVAGCNNNAKEVASANAVRDSIRIAHEKARLDSFERAEEAEKAAVVAAAAVAKERASTRTSRTRSYSGSSNRASYISSNPDVVYTTPQPAQKKGWSSAAKGAVIGGVAGAATGILVDKKDGRGAAIGGVVGAGTGYVIGRSKDRRTGRVQ</sequence>
<gene>
    <name evidence="5" type="ORF">SAMN05661099_0934</name>
</gene>
<evidence type="ECO:0000256" key="2">
    <source>
        <dbReference type="ARBA" id="ARBA00022729"/>
    </source>
</evidence>